<name>A0ACA9QZT0_9GLOM</name>
<keyword evidence="2" id="KW-1185">Reference proteome</keyword>
<feature type="non-terminal residue" evidence="1">
    <location>
        <position position="1"/>
    </location>
</feature>
<proteinExistence type="predicted"/>
<dbReference type="EMBL" id="CAJVPU010056581">
    <property type="protein sequence ID" value="CAG8770616.1"/>
    <property type="molecule type" value="Genomic_DNA"/>
</dbReference>
<gene>
    <name evidence="1" type="ORF">DHETER_LOCUS15806</name>
</gene>
<accession>A0ACA9QZT0</accession>
<evidence type="ECO:0000313" key="1">
    <source>
        <dbReference type="EMBL" id="CAG8770616.1"/>
    </source>
</evidence>
<reference evidence="1" key="1">
    <citation type="submission" date="2021-06" db="EMBL/GenBank/DDBJ databases">
        <authorList>
            <person name="Kallberg Y."/>
            <person name="Tangrot J."/>
            <person name="Rosling A."/>
        </authorList>
    </citation>
    <scope>NUCLEOTIDE SEQUENCE</scope>
    <source>
        <strain evidence="1">IL203A</strain>
    </source>
</reference>
<protein>
    <submittedName>
        <fullName evidence="1">4588_t:CDS:1</fullName>
    </submittedName>
</protein>
<evidence type="ECO:0000313" key="2">
    <source>
        <dbReference type="Proteomes" id="UP000789702"/>
    </source>
</evidence>
<feature type="non-terminal residue" evidence="1">
    <location>
        <position position="97"/>
    </location>
</feature>
<dbReference type="Proteomes" id="UP000789702">
    <property type="component" value="Unassembled WGS sequence"/>
</dbReference>
<organism evidence="1 2">
    <name type="scientific">Dentiscutata heterogama</name>
    <dbReference type="NCBI Taxonomy" id="1316150"/>
    <lineage>
        <taxon>Eukaryota</taxon>
        <taxon>Fungi</taxon>
        <taxon>Fungi incertae sedis</taxon>
        <taxon>Mucoromycota</taxon>
        <taxon>Glomeromycotina</taxon>
        <taxon>Glomeromycetes</taxon>
        <taxon>Diversisporales</taxon>
        <taxon>Gigasporaceae</taxon>
        <taxon>Dentiscutata</taxon>
    </lineage>
</organism>
<sequence>AILKRVLKVSHPLLELYALKVLKNQIPFIGRKWRQSNMKVITSIYLCCRPALRDEWISSTDADSEMDDALPQEQNLRTLIKFYNERNYFPQYDQQSD</sequence>
<comment type="caution">
    <text evidence="1">The sequence shown here is derived from an EMBL/GenBank/DDBJ whole genome shotgun (WGS) entry which is preliminary data.</text>
</comment>